<dbReference type="InterPro" id="IPR029058">
    <property type="entry name" value="AB_hydrolase_fold"/>
</dbReference>
<evidence type="ECO:0000313" key="5">
    <source>
        <dbReference type="EMBL" id="KAK4195980.1"/>
    </source>
</evidence>
<dbReference type="GO" id="GO:0016787">
    <property type="term" value="F:hydrolase activity"/>
    <property type="evidence" value="ECO:0007669"/>
    <property type="project" value="UniProtKB-KW"/>
</dbReference>
<sequence length="586" mass="63958">MASSSSTMRLFTIVGCCFATLGRTHYLSGTSEHLSEGHIYEGESLVWTACPDDHAINDDQQLECSHLLVPMDQFNASNNGLSNEKHFNISINRLRGRNATANGNINIFLNPGGPGGSATSMVYGLGPQLHSIVGENFNLLGFDPRGVGSSTPSISDDYWASGLKYSEACKQAMGEHGEYINTPQTAAEMNSILNALGQRDMYYWGFSYGTLLGQTYATMYPERSKRIVVDGVVNQFQWYTSFTYPESTVDANNVFHGFLDECIKAGNKSCPLAQLAETKEELSEKLISSISALKEEPASVYVDSTLVGLVRFRDVWYNTVFRALYSPGRWSHLAATLAPLLRGNATAFFLEHMVSSGMGPSDSTSVGDYDEGDARILIRLNDGVSGPARSPATRAELIRVVLAATNNTMFGHKEWNGYCVKQSWAIPHTHSYVPTRGVRTAHPLLILSSTFDPVTPLISARLANDAFVGSRLVEVRGYGHLSSAAPSDCAVNHVRRYFQEGFLPENNVVCSPNLPLPYFPAFGGKSAGCGRVGPGSEDGGAVGAVDLFQASTRWTKTLVLQMPPHHHIKHHPHIKTQRNTAIFIAF</sequence>
<dbReference type="PANTHER" id="PTHR43248">
    <property type="entry name" value="2-SUCCINYL-6-HYDROXY-2,4-CYCLOHEXADIENE-1-CARBOXYLATE SYNTHASE"/>
    <property type="match status" value="1"/>
</dbReference>
<evidence type="ECO:0000256" key="2">
    <source>
        <dbReference type="ARBA" id="ARBA00022801"/>
    </source>
</evidence>
<evidence type="ECO:0000256" key="1">
    <source>
        <dbReference type="ARBA" id="ARBA00010088"/>
    </source>
</evidence>
<dbReference type="Pfam" id="PF00561">
    <property type="entry name" value="Abhydrolase_1"/>
    <property type="match status" value="1"/>
</dbReference>
<feature type="signal peptide" evidence="3">
    <location>
        <begin position="1"/>
        <end position="22"/>
    </location>
</feature>
<dbReference type="InterPro" id="IPR000073">
    <property type="entry name" value="AB_hydrolase_1"/>
</dbReference>
<feature type="domain" description="AB hydrolase-1" evidence="4">
    <location>
        <begin position="107"/>
        <end position="482"/>
    </location>
</feature>
<evidence type="ECO:0000259" key="4">
    <source>
        <dbReference type="Pfam" id="PF00561"/>
    </source>
</evidence>
<reference evidence="5" key="1">
    <citation type="journal article" date="2023" name="Mol. Phylogenet. Evol.">
        <title>Genome-scale phylogeny and comparative genomics of the fungal order Sordariales.</title>
        <authorList>
            <person name="Hensen N."/>
            <person name="Bonometti L."/>
            <person name="Westerberg I."/>
            <person name="Brannstrom I.O."/>
            <person name="Guillou S."/>
            <person name="Cros-Aarteil S."/>
            <person name="Calhoun S."/>
            <person name="Haridas S."/>
            <person name="Kuo A."/>
            <person name="Mondo S."/>
            <person name="Pangilinan J."/>
            <person name="Riley R."/>
            <person name="LaButti K."/>
            <person name="Andreopoulos B."/>
            <person name="Lipzen A."/>
            <person name="Chen C."/>
            <person name="Yan M."/>
            <person name="Daum C."/>
            <person name="Ng V."/>
            <person name="Clum A."/>
            <person name="Steindorff A."/>
            <person name="Ohm R.A."/>
            <person name="Martin F."/>
            <person name="Silar P."/>
            <person name="Natvig D.O."/>
            <person name="Lalanne C."/>
            <person name="Gautier V."/>
            <person name="Ament-Velasquez S.L."/>
            <person name="Kruys A."/>
            <person name="Hutchinson M.I."/>
            <person name="Powell A.J."/>
            <person name="Barry K."/>
            <person name="Miller A.N."/>
            <person name="Grigoriev I.V."/>
            <person name="Debuchy R."/>
            <person name="Gladieux P."/>
            <person name="Hiltunen Thoren M."/>
            <person name="Johannesson H."/>
        </authorList>
    </citation>
    <scope>NUCLEOTIDE SEQUENCE</scope>
    <source>
        <strain evidence="5">CBS 315.58</strain>
    </source>
</reference>
<gene>
    <name evidence="5" type="ORF">QBC40DRAFT_314663</name>
</gene>
<comment type="similarity">
    <text evidence="1">Belongs to the peptidase S33 family.</text>
</comment>
<feature type="chain" id="PRO_5042978770" evidence="3">
    <location>
        <begin position="23"/>
        <end position="586"/>
    </location>
</feature>
<dbReference type="InterPro" id="IPR051601">
    <property type="entry name" value="Serine_prot/Carboxylest_S33"/>
</dbReference>
<comment type="caution">
    <text evidence="5">The sequence shown here is derived from an EMBL/GenBank/DDBJ whole genome shotgun (WGS) entry which is preliminary data.</text>
</comment>
<keyword evidence="2 5" id="KW-0378">Hydrolase</keyword>
<dbReference type="EMBL" id="MU863996">
    <property type="protein sequence ID" value="KAK4195980.1"/>
    <property type="molecule type" value="Genomic_DNA"/>
</dbReference>
<dbReference type="PANTHER" id="PTHR43248:SF25">
    <property type="entry name" value="AB HYDROLASE-1 DOMAIN-CONTAINING PROTEIN-RELATED"/>
    <property type="match status" value="1"/>
</dbReference>
<evidence type="ECO:0000313" key="6">
    <source>
        <dbReference type="Proteomes" id="UP001303160"/>
    </source>
</evidence>
<dbReference type="SUPFAM" id="SSF53474">
    <property type="entry name" value="alpha/beta-Hydrolases"/>
    <property type="match status" value="1"/>
</dbReference>
<organism evidence="5 6">
    <name type="scientific">Triangularia verruculosa</name>
    <dbReference type="NCBI Taxonomy" id="2587418"/>
    <lineage>
        <taxon>Eukaryota</taxon>
        <taxon>Fungi</taxon>
        <taxon>Dikarya</taxon>
        <taxon>Ascomycota</taxon>
        <taxon>Pezizomycotina</taxon>
        <taxon>Sordariomycetes</taxon>
        <taxon>Sordariomycetidae</taxon>
        <taxon>Sordariales</taxon>
        <taxon>Podosporaceae</taxon>
        <taxon>Triangularia</taxon>
    </lineage>
</organism>
<dbReference type="Gene3D" id="3.40.50.1820">
    <property type="entry name" value="alpha/beta hydrolase"/>
    <property type="match status" value="1"/>
</dbReference>
<protein>
    <submittedName>
        <fullName evidence="5">Alpha/Beta hydrolase protein</fullName>
    </submittedName>
</protein>
<keyword evidence="3" id="KW-0732">Signal</keyword>
<name>A0AAN6XAS7_9PEZI</name>
<keyword evidence="6" id="KW-1185">Reference proteome</keyword>
<reference evidence="5" key="2">
    <citation type="submission" date="2023-05" db="EMBL/GenBank/DDBJ databases">
        <authorList>
            <consortium name="Lawrence Berkeley National Laboratory"/>
            <person name="Steindorff A."/>
            <person name="Hensen N."/>
            <person name="Bonometti L."/>
            <person name="Westerberg I."/>
            <person name="Brannstrom I.O."/>
            <person name="Guillou S."/>
            <person name="Cros-Aarteil S."/>
            <person name="Calhoun S."/>
            <person name="Haridas S."/>
            <person name="Kuo A."/>
            <person name="Mondo S."/>
            <person name="Pangilinan J."/>
            <person name="Riley R."/>
            <person name="Labutti K."/>
            <person name="Andreopoulos B."/>
            <person name="Lipzen A."/>
            <person name="Chen C."/>
            <person name="Yanf M."/>
            <person name="Daum C."/>
            <person name="Ng V."/>
            <person name="Clum A."/>
            <person name="Ohm R."/>
            <person name="Martin F."/>
            <person name="Silar P."/>
            <person name="Natvig D."/>
            <person name="Lalanne C."/>
            <person name="Gautier V."/>
            <person name="Ament-Velasquez S.L."/>
            <person name="Kruys A."/>
            <person name="Hutchinson M.I."/>
            <person name="Powell A.J."/>
            <person name="Barry K."/>
            <person name="Miller A.N."/>
            <person name="Grigoriev I.V."/>
            <person name="Debuchy R."/>
            <person name="Gladieux P."/>
            <person name="Thoren M.H."/>
            <person name="Johannesson H."/>
        </authorList>
    </citation>
    <scope>NUCLEOTIDE SEQUENCE</scope>
    <source>
        <strain evidence="5">CBS 315.58</strain>
    </source>
</reference>
<proteinExistence type="inferred from homology"/>
<evidence type="ECO:0000256" key="3">
    <source>
        <dbReference type="SAM" id="SignalP"/>
    </source>
</evidence>
<dbReference type="AlphaFoldDB" id="A0AAN6XAS7"/>
<accession>A0AAN6XAS7</accession>
<dbReference type="Proteomes" id="UP001303160">
    <property type="component" value="Unassembled WGS sequence"/>
</dbReference>